<organism evidence="1 2">
    <name type="scientific">Luteococcus japonicus LSP_Lj1</name>
    <dbReference type="NCBI Taxonomy" id="1255658"/>
    <lineage>
        <taxon>Bacteria</taxon>
        <taxon>Bacillati</taxon>
        <taxon>Actinomycetota</taxon>
        <taxon>Actinomycetes</taxon>
        <taxon>Propionibacteriales</taxon>
        <taxon>Propionibacteriaceae</taxon>
        <taxon>Luteococcus</taxon>
    </lineage>
</organism>
<dbReference type="AlphaFoldDB" id="A0A1R4J7V4"/>
<gene>
    <name evidence="1" type="ORF">FM114_05925</name>
</gene>
<sequence>MTNVLAMQASEVETPEQEKASMVSVRWCRNSYVSVVLCIKK</sequence>
<proteinExistence type="predicted"/>
<evidence type="ECO:0000313" key="1">
    <source>
        <dbReference type="EMBL" id="SJN28039.1"/>
    </source>
</evidence>
<dbReference type="RefSeq" id="WP_256762907.1">
    <property type="nucleotide sequence ID" value="NZ_FUKQ01000024.1"/>
</dbReference>
<protein>
    <submittedName>
        <fullName evidence="1">Uncharacterized protein</fullName>
    </submittedName>
</protein>
<name>A0A1R4J7V4_9ACTN</name>
<keyword evidence="2" id="KW-1185">Reference proteome</keyword>
<dbReference type="Proteomes" id="UP000188342">
    <property type="component" value="Unassembled WGS sequence"/>
</dbReference>
<accession>A0A1R4J7V4</accession>
<reference evidence="1 2" key="1">
    <citation type="submission" date="2017-02" db="EMBL/GenBank/DDBJ databases">
        <authorList>
            <person name="Peterson S.W."/>
        </authorList>
    </citation>
    <scope>NUCLEOTIDE SEQUENCE [LARGE SCALE GENOMIC DNA]</scope>
    <source>
        <strain evidence="1 2">LSP_Lj1</strain>
    </source>
</reference>
<evidence type="ECO:0000313" key="2">
    <source>
        <dbReference type="Proteomes" id="UP000188342"/>
    </source>
</evidence>
<dbReference type="STRING" id="1255658.FM114_05925"/>
<dbReference type="EMBL" id="FUKQ01000024">
    <property type="protein sequence ID" value="SJN28039.1"/>
    <property type="molecule type" value="Genomic_DNA"/>
</dbReference>